<dbReference type="EMBL" id="CAXAMN010007036">
    <property type="protein sequence ID" value="CAK9020092.1"/>
    <property type="molecule type" value="Genomic_DNA"/>
</dbReference>
<organism evidence="3 4">
    <name type="scientific">Durusdinium trenchii</name>
    <dbReference type="NCBI Taxonomy" id="1381693"/>
    <lineage>
        <taxon>Eukaryota</taxon>
        <taxon>Sar</taxon>
        <taxon>Alveolata</taxon>
        <taxon>Dinophyceae</taxon>
        <taxon>Suessiales</taxon>
        <taxon>Symbiodiniaceae</taxon>
        <taxon>Durusdinium</taxon>
    </lineage>
</organism>
<comment type="caution">
    <text evidence="3">The sequence shown here is derived from an EMBL/GenBank/DDBJ whole genome shotgun (WGS) entry which is preliminary data.</text>
</comment>
<keyword evidence="1" id="KW-0732">Signal</keyword>
<dbReference type="Proteomes" id="UP001642484">
    <property type="component" value="Unassembled WGS sequence"/>
</dbReference>
<dbReference type="EMBL" id="CAXAMN010007080">
    <property type="protein sequence ID" value="CAK9020292.1"/>
    <property type="molecule type" value="Genomic_DNA"/>
</dbReference>
<evidence type="ECO:0000256" key="1">
    <source>
        <dbReference type="SAM" id="SignalP"/>
    </source>
</evidence>
<feature type="signal peptide" evidence="1">
    <location>
        <begin position="1"/>
        <end position="19"/>
    </location>
</feature>
<feature type="chain" id="PRO_5045029202" evidence="1">
    <location>
        <begin position="20"/>
        <end position="153"/>
    </location>
</feature>
<keyword evidence="4" id="KW-1185">Reference proteome</keyword>
<name>A0ABP0K0K1_9DINO</name>
<reference evidence="3 4" key="1">
    <citation type="submission" date="2024-02" db="EMBL/GenBank/DDBJ databases">
        <authorList>
            <person name="Chen Y."/>
            <person name="Shah S."/>
            <person name="Dougan E. K."/>
            <person name="Thang M."/>
            <person name="Chan C."/>
        </authorList>
    </citation>
    <scope>NUCLEOTIDE SEQUENCE [LARGE SCALE GENOMIC DNA]</scope>
</reference>
<evidence type="ECO:0000313" key="4">
    <source>
        <dbReference type="Proteomes" id="UP001642484"/>
    </source>
</evidence>
<protein>
    <submittedName>
        <fullName evidence="3">Uncharacterized protein</fullName>
    </submittedName>
</protein>
<sequence length="153" mass="15690">MTGLLSGLLMFSRASGAWGVTCNSGSSTNYTGSDCGTMSGSEAFTAVQCSGNCYTESMKQGITPNGVCDVIFVTAGCVQNGSKDCATLQATYNAMDPSAGNYGFACEECSSDSCNPTTPLSTTISATASDAQPLSMAVIPSFCLFHLARAFNL</sequence>
<accession>A0ABP0K0K1</accession>
<evidence type="ECO:0000313" key="2">
    <source>
        <dbReference type="EMBL" id="CAK9020092.1"/>
    </source>
</evidence>
<evidence type="ECO:0000313" key="3">
    <source>
        <dbReference type="EMBL" id="CAK9020292.1"/>
    </source>
</evidence>
<proteinExistence type="predicted"/>
<gene>
    <name evidence="2" type="ORF">CCMP2556_LOCUS13920</name>
    <name evidence="3" type="ORF">CCMP2556_LOCUS14004</name>
</gene>